<dbReference type="InterPro" id="IPR050410">
    <property type="entry name" value="CCR4/nocturin_mRNA_transcr"/>
</dbReference>
<dbReference type="GO" id="GO:0005634">
    <property type="term" value="C:nucleus"/>
    <property type="evidence" value="ECO:0007669"/>
    <property type="project" value="UniProtKB-SubCell"/>
</dbReference>
<keyword evidence="18" id="KW-0539">Nucleus</keyword>
<gene>
    <name evidence="26" type="ORF">EJ06DRAFT_46540</name>
</gene>
<dbReference type="Gene3D" id="3.60.10.10">
    <property type="entry name" value="Endonuclease/exonuclease/phosphatase"/>
    <property type="match status" value="1"/>
</dbReference>
<evidence type="ECO:0000313" key="27">
    <source>
        <dbReference type="Proteomes" id="UP000799640"/>
    </source>
</evidence>
<feature type="compositionally biased region" description="Polar residues" evidence="24">
    <location>
        <begin position="29"/>
        <end position="62"/>
    </location>
</feature>
<dbReference type="PROSITE" id="PS51450">
    <property type="entry name" value="LRR"/>
    <property type="match status" value="3"/>
</dbReference>
<feature type="region of interest" description="Disordered" evidence="24">
    <location>
        <begin position="157"/>
        <end position="186"/>
    </location>
</feature>
<dbReference type="FunFam" id="3.60.10.10:FF:000037">
    <property type="entry name" value="Glucose-repressible alcohol dehydrogenase transcriptional effector"/>
    <property type="match status" value="1"/>
</dbReference>
<keyword evidence="11" id="KW-0677">Repeat</keyword>
<organism evidence="26 27">
    <name type="scientific">Trichodelitschia bisporula</name>
    <dbReference type="NCBI Taxonomy" id="703511"/>
    <lineage>
        <taxon>Eukaryota</taxon>
        <taxon>Fungi</taxon>
        <taxon>Dikarya</taxon>
        <taxon>Ascomycota</taxon>
        <taxon>Pezizomycotina</taxon>
        <taxon>Dothideomycetes</taxon>
        <taxon>Dothideomycetes incertae sedis</taxon>
        <taxon>Phaeotrichales</taxon>
        <taxon>Phaeotrichaceae</taxon>
        <taxon>Trichodelitschia</taxon>
    </lineage>
</organism>
<keyword evidence="13" id="KW-0269">Exonuclease</keyword>
<dbReference type="GO" id="GO:0004535">
    <property type="term" value="F:poly(A)-specific ribonuclease activity"/>
    <property type="evidence" value="ECO:0007669"/>
    <property type="project" value="UniProtKB-EC"/>
</dbReference>
<comment type="subcellular location">
    <subcellularLocation>
        <location evidence="4">Cytoplasm</location>
    </subcellularLocation>
    <subcellularLocation>
        <location evidence="3">Nucleus</location>
    </subcellularLocation>
</comment>
<dbReference type="SMART" id="SM00369">
    <property type="entry name" value="LRR_TYP"/>
    <property type="match status" value="3"/>
</dbReference>
<evidence type="ECO:0000256" key="2">
    <source>
        <dbReference type="ARBA" id="ARBA00001946"/>
    </source>
</evidence>
<evidence type="ECO:0000256" key="17">
    <source>
        <dbReference type="ARBA" id="ARBA00023163"/>
    </source>
</evidence>
<dbReference type="GO" id="GO:0003723">
    <property type="term" value="F:RNA binding"/>
    <property type="evidence" value="ECO:0007669"/>
    <property type="project" value="UniProtKB-KW"/>
</dbReference>
<comment type="similarity">
    <text evidence="5">Belongs to the CCR4/nocturin family.</text>
</comment>
<dbReference type="CDD" id="cd09097">
    <property type="entry name" value="Deadenylase_CCR4"/>
    <property type="match status" value="1"/>
</dbReference>
<evidence type="ECO:0000256" key="23">
    <source>
        <dbReference type="ARBA" id="ARBA00045495"/>
    </source>
</evidence>
<dbReference type="GO" id="GO:0046872">
    <property type="term" value="F:metal ion binding"/>
    <property type="evidence" value="ECO:0007669"/>
    <property type="project" value="UniProtKB-KW"/>
</dbReference>
<evidence type="ECO:0000256" key="10">
    <source>
        <dbReference type="ARBA" id="ARBA00022723"/>
    </source>
</evidence>
<dbReference type="InterPro" id="IPR001611">
    <property type="entry name" value="Leu-rich_rpt"/>
</dbReference>
<comment type="function">
    <text evidence="23">Acts as a catalytic component of the CCR4-NOT core complex, which in the nucleus seems to be a general transcription factor, and in the cytoplasm the major mRNA deadenylase involved in mRNA turnover. Ccr4 has 3'-5' RNase activity with a strong preference for polyadenylated substrates and also low exonuclease activity towards single-stranded DNA.</text>
</comment>
<keyword evidence="16" id="KW-0805">Transcription regulation</keyword>
<dbReference type="GO" id="GO:0005737">
    <property type="term" value="C:cytoplasm"/>
    <property type="evidence" value="ECO:0007669"/>
    <property type="project" value="UniProtKB-SubCell"/>
</dbReference>
<dbReference type="Pfam" id="PF03372">
    <property type="entry name" value="Exo_endo_phos"/>
    <property type="match status" value="2"/>
</dbReference>
<evidence type="ECO:0000256" key="11">
    <source>
        <dbReference type="ARBA" id="ARBA00022737"/>
    </source>
</evidence>
<evidence type="ECO:0000256" key="16">
    <source>
        <dbReference type="ARBA" id="ARBA00023015"/>
    </source>
</evidence>
<dbReference type="InterPro" id="IPR003591">
    <property type="entry name" value="Leu-rich_rpt_typical-subtyp"/>
</dbReference>
<evidence type="ECO:0000256" key="22">
    <source>
        <dbReference type="ARBA" id="ARBA00033317"/>
    </source>
</evidence>
<proteinExistence type="inferred from homology"/>
<dbReference type="OrthoDB" id="428734at2759"/>
<keyword evidence="14" id="KW-0460">Magnesium</keyword>
<comment type="catalytic activity">
    <reaction evidence="1">
        <text>Exonucleolytic cleavage of poly(A) to 5'-AMP.</text>
        <dbReference type="EC" id="3.1.13.4"/>
    </reaction>
</comment>
<protein>
    <recommendedName>
        <fullName evidence="19">CCR4-Not complex 3'-5'-exoribonuclease subunit Ccr4</fullName>
        <ecNumber evidence="6">3.1.13.4</ecNumber>
    </recommendedName>
    <alternativeName>
        <fullName evidence="20">Carbon catabolite repressor protein 4</fullName>
    </alternativeName>
    <alternativeName>
        <fullName evidence="21">Cytoplasmic deadenylase</fullName>
    </alternativeName>
    <alternativeName>
        <fullName evidence="22">Glucose-repressible alcohol dehydrogenase transcriptional effector</fullName>
    </alternativeName>
</protein>
<dbReference type="Pfam" id="PF12799">
    <property type="entry name" value="LRR_4"/>
    <property type="match status" value="1"/>
</dbReference>
<evidence type="ECO:0000256" key="8">
    <source>
        <dbReference type="ARBA" id="ARBA00022614"/>
    </source>
</evidence>
<evidence type="ECO:0000256" key="3">
    <source>
        <dbReference type="ARBA" id="ARBA00004123"/>
    </source>
</evidence>
<evidence type="ECO:0000256" key="19">
    <source>
        <dbReference type="ARBA" id="ARBA00023475"/>
    </source>
</evidence>
<keyword evidence="9" id="KW-0540">Nuclease</keyword>
<evidence type="ECO:0000256" key="15">
    <source>
        <dbReference type="ARBA" id="ARBA00022884"/>
    </source>
</evidence>
<dbReference type="AlphaFoldDB" id="A0A6G1HVZ9"/>
<name>A0A6G1HVZ9_9PEZI</name>
<feature type="region of interest" description="Disordered" evidence="24">
    <location>
        <begin position="22"/>
        <end position="62"/>
    </location>
</feature>
<evidence type="ECO:0000256" key="24">
    <source>
        <dbReference type="SAM" id="MobiDB-lite"/>
    </source>
</evidence>
<evidence type="ECO:0000256" key="9">
    <source>
        <dbReference type="ARBA" id="ARBA00022722"/>
    </source>
</evidence>
<keyword evidence="10" id="KW-0479">Metal-binding</keyword>
<evidence type="ECO:0000259" key="25">
    <source>
        <dbReference type="Pfam" id="PF03372"/>
    </source>
</evidence>
<keyword evidence="8" id="KW-0433">Leucine-rich repeat</keyword>
<reference evidence="26" key="1">
    <citation type="journal article" date="2020" name="Stud. Mycol.">
        <title>101 Dothideomycetes genomes: a test case for predicting lifestyles and emergence of pathogens.</title>
        <authorList>
            <person name="Haridas S."/>
            <person name="Albert R."/>
            <person name="Binder M."/>
            <person name="Bloem J."/>
            <person name="Labutti K."/>
            <person name="Salamov A."/>
            <person name="Andreopoulos B."/>
            <person name="Baker S."/>
            <person name="Barry K."/>
            <person name="Bills G."/>
            <person name="Bluhm B."/>
            <person name="Cannon C."/>
            <person name="Castanera R."/>
            <person name="Culley D."/>
            <person name="Daum C."/>
            <person name="Ezra D."/>
            <person name="Gonzalez J."/>
            <person name="Henrissat B."/>
            <person name="Kuo A."/>
            <person name="Liang C."/>
            <person name="Lipzen A."/>
            <person name="Lutzoni F."/>
            <person name="Magnuson J."/>
            <person name="Mondo S."/>
            <person name="Nolan M."/>
            <person name="Ohm R."/>
            <person name="Pangilinan J."/>
            <person name="Park H.-J."/>
            <person name="Ramirez L."/>
            <person name="Alfaro M."/>
            <person name="Sun H."/>
            <person name="Tritt A."/>
            <person name="Yoshinaga Y."/>
            <person name="Zwiers L.-H."/>
            <person name="Turgeon B."/>
            <person name="Goodwin S."/>
            <person name="Spatafora J."/>
            <person name="Crous P."/>
            <person name="Grigoriev I."/>
        </authorList>
    </citation>
    <scope>NUCLEOTIDE SEQUENCE</scope>
    <source>
        <strain evidence="26">CBS 262.69</strain>
    </source>
</reference>
<dbReference type="SUPFAM" id="SSF56219">
    <property type="entry name" value="DNase I-like"/>
    <property type="match status" value="1"/>
</dbReference>
<keyword evidence="27" id="KW-1185">Reference proteome</keyword>
<feature type="domain" description="Endonuclease/exonuclease/phosphatase" evidence="25">
    <location>
        <begin position="378"/>
        <end position="493"/>
    </location>
</feature>
<evidence type="ECO:0000256" key="12">
    <source>
        <dbReference type="ARBA" id="ARBA00022801"/>
    </source>
</evidence>
<evidence type="ECO:0000256" key="20">
    <source>
        <dbReference type="ARBA" id="ARBA00030493"/>
    </source>
</evidence>
<evidence type="ECO:0000256" key="4">
    <source>
        <dbReference type="ARBA" id="ARBA00004496"/>
    </source>
</evidence>
<dbReference type="PANTHER" id="PTHR12121:SF100">
    <property type="entry name" value="POLY(A)-SPECIFIC RIBONUCLEASE"/>
    <property type="match status" value="1"/>
</dbReference>
<evidence type="ECO:0000256" key="21">
    <source>
        <dbReference type="ARBA" id="ARBA00031469"/>
    </source>
</evidence>
<evidence type="ECO:0000313" key="26">
    <source>
        <dbReference type="EMBL" id="KAF2400091.1"/>
    </source>
</evidence>
<dbReference type="EMBL" id="ML996696">
    <property type="protein sequence ID" value="KAF2400091.1"/>
    <property type="molecule type" value="Genomic_DNA"/>
</dbReference>
<keyword evidence="12" id="KW-0378">Hydrolase</keyword>
<evidence type="ECO:0000256" key="1">
    <source>
        <dbReference type="ARBA" id="ARBA00001663"/>
    </source>
</evidence>
<dbReference type="Proteomes" id="UP000799640">
    <property type="component" value="Unassembled WGS sequence"/>
</dbReference>
<dbReference type="Gene3D" id="3.80.10.10">
    <property type="entry name" value="Ribonuclease Inhibitor"/>
    <property type="match status" value="1"/>
</dbReference>
<keyword evidence="17" id="KW-0804">Transcription</keyword>
<dbReference type="SUPFAM" id="SSF52058">
    <property type="entry name" value="L domain-like"/>
    <property type="match status" value="1"/>
</dbReference>
<comment type="cofactor">
    <cofactor evidence="2">
        <name>Mg(2+)</name>
        <dbReference type="ChEBI" id="CHEBI:18420"/>
    </cofactor>
</comment>
<dbReference type="InterPro" id="IPR025875">
    <property type="entry name" value="Leu-rich_rpt_4"/>
</dbReference>
<keyword evidence="7" id="KW-0963">Cytoplasm</keyword>
<evidence type="ECO:0000256" key="6">
    <source>
        <dbReference type="ARBA" id="ARBA00012161"/>
    </source>
</evidence>
<sequence length="752" mass="85047">MADGHYRFQQGAGQHYFQPYSHHTRHLQQRPQSPTSAGRNPFSADTPSPSRSPGAQSPAYNMYNQSHTQGQHAILNGASHHQYRVQMAAKPFQHQTHLQHAHQHQHQQEHTAHATHTANYSHHQHNHSGGNLTSGASHFTSTQIQNGTTTNAYIESSKPVTEHWAKQIQQAQQEREMTTAHPHARNSSRVTKNVIAGSNGVKEPEKEERSRIGHAVSTDDHLVWSELDMGGSALKTIAPTLFNYTFLTHLYLNNNRLTSVPPIIRKLKALTVLNLSINNISELPAEIGMLVNLKELLLYDNHIETLPFELGNLYQLNTLGIVGNPLNEDLLSIIKEEGTSALVKYLRENAPVFGPPNERDWVIVDESETPDAEKFTVLSYNILCDKAATPSQYGYTPTAALVWEQRREVILKELRSHDADIICLQEVDQDCYNNFLREALAHNDYKGVFWPRTRSRTMVESQARWVDGCATFYKNSKFVLLDKQLIDFAGTAITRPDMKGEHDVFNRIMTRDNIAVVSFFENRLTGSRLIVSNTHTFWDEAYKDVKLVQVAIMMEQISKIAQKYANWPAVPEKDKVLFRYSNGDKEDGDDAEEVVRGPVPSLDYTDAPSIPMIVCGDFNSTPGSGIYNLITQGSLENHHQDLGEFKYGLFTRDGMKHPFALKSSYSHINELQFTNYTPGFSGVLDYIFYSTNTLQVRGLLGEVDGEYLQRVPGFPNYHFPSDHLALLSEFSVKPRKDKPTEANFGPQKERRS</sequence>
<feature type="compositionally biased region" description="Polar residues" evidence="24">
    <location>
        <begin position="127"/>
        <end position="138"/>
    </location>
</feature>
<evidence type="ECO:0000256" key="7">
    <source>
        <dbReference type="ARBA" id="ARBA00022490"/>
    </source>
</evidence>
<dbReference type="InterPro" id="IPR032675">
    <property type="entry name" value="LRR_dom_sf"/>
</dbReference>
<keyword evidence="15" id="KW-0694">RNA-binding</keyword>
<feature type="domain" description="Endonuclease/exonuclease/phosphatase" evidence="25">
    <location>
        <begin position="605"/>
        <end position="723"/>
    </location>
</feature>
<dbReference type="InterPro" id="IPR005135">
    <property type="entry name" value="Endo/exonuclease/phosphatase"/>
</dbReference>
<evidence type="ECO:0000256" key="13">
    <source>
        <dbReference type="ARBA" id="ARBA00022839"/>
    </source>
</evidence>
<feature type="region of interest" description="Disordered" evidence="24">
    <location>
        <begin position="92"/>
        <end position="138"/>
    </location>
</feature>
<evidence type="ECO:0000256" key="14">
    <source>
        <dbReference type="ARBA" id="ARBA00022842"/>
    </source>
</evidence>
<evidence type="ECO:0000256" key="5">
    <source>
        <dbReference type="ARBA" id="ARBA00010774"/>
    </source>
</evidence>
<dbReference type="PANTHER" id="PTHR12121">
    <property type="entry name" value="CARBON CATABOLITE REPRESSOR PROTEIN 4"/>
    <property type="match status" value="1"/>
</dbReference>
<accession>A0A6G1HVZ9</accession>
<dbReference type="InterPro" id="IPR036691">
    <property type="entry name" value="Endo/exonu/phosph_ase_sf"/>
</dbReference>
<evidence type="ECO:0000256" key="18">
    <source>
        <dbReference type="ARBA" id="ARBA00023242"/>
    </source>
</evidence>
<dbReference type="EC" id="3.1.13.4" evidence="6"/>